<sequence>GLARDFGGAQQSESEPGRQDSFRNADRPQSILRLNGACGLKMRGDMRMAEAFGLAISEGAIANILARAEAPLLAAAAAIAEAVRASAVIGSDETSARVGGNTWWQWVLLGSTAICHVIADTRAASVVVGFLNGARPEVWVADRYGGQIGHGKVRQICLAHLLRDAKYAIEDGDEGFAPGFRWMVLRAVAIGKRRGELKDATLAKYRTDLEKRLDRLLSAPVPNRPAARRLFRAMRRDRDDLFRFVTRRDVPYTNNACERALRPSVIFRKVTGGFRAEWGAKVYAAAASVIATG</sequence>
<feature type="domain" description="Transposase IS66 central" evidence="2">
    <location>
        <begin position="47"/>
        <end position="281"/>
    </location>
</feature>
<evidence type="ECO:0000313" key="3">
    <source>
        <dbReference type="EMBL" id="MCF3946066.1"/>
    </source>
</evidence>
<proteinExistence type="predicted"/>
<feature type="region of interest" description="Disordered" evidence="1">
    <location>
        <begin position="1"/>
        <end position="25"/>
    </location>
</feature>
<reference evidence="3 4" key="1">
    <citation type="submission" date="2022-01" db="EMBL/GenBank/DDBJ databases">
        <authorList>
            <person name="Won M."/>
            <person name="Kim S.-J."/>
            <person name="Kwon S.-W."/>
        </authorList>
    </citation>
    <scope>NUCLEOTIDE SEQUENCE [LARGE SCALE GENOMIC DNA]</scope>
    <source>
        <strain evidence="3 4">KCTC 23505</strain>
    </source>
</reference>
<feature type="non-terminal residue" evidence="3">
    <location>
        <position position="1"/>
    </location>
</feature>
<evidence type="ECO:0000259" key="2">
    <source>
        <dbReference type="Pfam" id="PF03050"/>
    </source>
</evidence>
<evidence type="ECO:0000313" key="4">
    <source>
        <dbReference type="Proteomes" id="UP001521209"/>
    </source>
</evidence>
<dbReference type="PANTHER" id="PTHR33678:SF2">
    <property type="match status" value="1"/>
</dbReference>
<evidence type="ECO:0000256" key="1">
    <source>
        <dbReference type="SAM" id="MobiDB-lite"/>
    </source>
</evidence>
<protein>
    <submittedName>
        <fullName evidence="3">Transposase</fullName>
    </submittedName>
</protein>
<dbReference type="Proteomes" id="UP001521209">
    <property type="component" value="Unassembled WGS sequence"/>
</dbReference>
<comment type="caution">
    <text evidence="3">The sequence shown here is derived from an EMBL/GenBank/DDBJ whole genome shotgun (WGS) entry which is preliminary data.</text>
</comment>
<name>A0ABS9DTK7_9PROT</name>
<dbReference type="InterPro" id="IPR004291">
    <property type="entry name" value="Transposase_IS66_central"/>
</dbReference>
<keyword evidence="4" id="KW-1185">Reference proteome</keyword>
<accession>A0ABS9DTK7</accession>
<gene>
    <name evidence="3" type="ORF">L2A60_05125</name>
</gene>
<dbReference type="EMBL" id="JAKGBZ010000007">
    <property type="protein sequence ID" value="MCF3946066.1"/>
    <property type="molecule type" value="Genomic_DNA"/>
</dbReference>
<dbReference type="PANTHER" id="PTHR33678">
    <property type="entry name" value="BLL1576 PROTEIN"/>
    <property type="match status" value="1"/>
</dbReference>
<dbReference type="InterPro" id="IPR052344">
    <property type="entry name" value="Transposase-related"/>
</dbReference>
<organism evidence="3 4">
    <name type="scientific">Acidiphilium iwatense</name>
    <dbReference type="NCBI Taxonomy" id="768198"/>
    <lineage>
        <taxon>Bacteria</taxon>
        <taxon>Pseudomonadati</taxon>
        <taxon>Pseudomonadota</taxon>
        <taxon>Alphaproteobacteria</taxon>
        <taxon>Acetobacterales</taxon>
        <taxon>Acidocellaceae</taxon>
        <taxon>Acidiphilium</taxon>
    </lineage>
</organism>
<feature type="compositionally biased region" description="Basic and acidic residues" evidence="1">
    <location>
        <begin position="15"/>
        <end position="25"/>
    </location>
</feature>
<dbReference type="Pfam" id="PF03050">
    <property type="entry name" value="DDE_Tnp_IS66"/>
    <property type="match status" value="1"/>
</dbReference>
<dbReference type="RefSeq" id="WP_235703300.1">
    <property type="nucleotide sequence ID" value="NZ_JAKGBZ010000007.1"/>
</dbReference>